<reference evidence="3" key="1">
    <citation type="submission" date="2020-05" db="EMBL/GenBank/DDBJ databases">
        <title>Phylogenomic resolution of chytrid fungi.</title>
        <authorList>
            <person name="Stajich J.E."/>
            <person name="Amses K."/>
            <person name="Simmons R."/>
            <person name="Seto K."/>
            <person name="Myers J."/>
            <person name="Bonds A."/>
            <person name="Quandt C.A."/>
            <person name="Barry K."/>
            <person name="Liu P."/>
            <person name="Grigoriev I."/>
            <person name="Longcore J.E."/>
            <person name="James T.Y."/>
        </authorList>
    </citation>
    <scope>NUCLEOTIDE SEQUENCE</scope>
    <source>
        <strain evidence="3">JEL0318</strain>
    </source>
</reference>
<protein>
    <recommendedName>
        <fullName evidence="2">C2H2-type domain-containing protein</fullName>
    </recommendedName>
</protein>
<accession>A0AAD5S460</accession>
<dbReference type="PROSITE" id="PS50157">
    <property type="entry name" value="ZINC_FINGER_C2H2_2"/>
    <property type="match status" value="1"/>
</dbReference>
<dbReference type="EMBL" id="JADGJD010001576">
    <property type="protein sequence ID" value="KAJ3040180.1"/>
    <property type="molecule type" value="Genomic_DNA"/>
</dbReference>
<organism evidence="3 4">
    <name type="scientific">Rhizophlyctis rosea</name>
    <dbReference type="NCBI Taxonomy" id="64517"/>
    <lineage>
        <taxon>Eukaryota</taxon>
        <taxon>Fungi</taxon>
        <taxon>Fungi incertae sedis</taxon>
        <taxon>Chytridiomycota</taxon>
        <taxon>Chytridiomycota incertae sedis</taxon>
        <taxon>Chytridiomycetes</taxon>
        <taxon>Rhizophlyctidales</taxon>
        <taxon>Rhizophlyctidaceae</taxon>
        <taxon>Rhizophlyctis</taxon>
    </lineage>
</organism>
<keyword evidence="1" id="KW-0863">Zinc-finger</keyword>
<proteinExistence type="predicted"/>
<dbReference type="InterPro" id="IPR013087">
    <property type="entry name" value="Znf_C2H2_type"/>
</dbReference>
<evidence type="ECO:0000259" key="2">
    <source>
        <dbReference type="PROSITE" id="PS50157"/>
    </source>
</evidence>
<dbReference type="Proteomes" id="UP001212841">
    <property type="component" value="Unassembled WGS sequence"/>
</dbReference>
<dbReference type="AlphaFoldDB" id="A0AAD5S460"/>
<feature type="domain" description="C2H2-type" evidence="2">
    <location>
        <begin position="15"/>
        <end position="45"/>
    </location>
</feature>
<keyword evidence="1" id="KW-0479">Metal-binding</keyword>
<evidence type="ECO:0000256" key="1">
    <source>
        <dbReference type="PROSITE-ProRule" id="PRU00042"/>
    </source>
</evidence>
<keyword evidence="1" id="KW-0862">Zinc</keyword>
<evidence type="ECO:0000313" key="4">
    <source>
        <dbReference type="Proteomes" id="UP001212841"/>
    </source>
</evidence>
<gene>
    <name evidence="3" type="ORF">HK097_002615</name>
</gene>
<comment type="caution">
    <text evidence="3">The sequence shown here is derived from an EMBL/GenBank/DDBJ whole genome shotgun (WGS) entry which is preliminary data.</text>
</comment>
<name>A0AAD5S460_9FUNG</name>
<evidence type="ECO:0000313" key="3">
    <source>
        <dbReference type="EMBL" id="KAJ3040180.1"/>
    </source>
</evidence>
<sequence>MPLRSRAPDRVDGFYTCTVEGCAAVFSTIAALKQHLRAVIPCFRPHCSLIFHLPDDLDEHIRISKSRMRILKKQGSDTIAGDTAITEAMIPKLQALFKRQMIAKKSDPFTTPVRDSGNAPPEVAIKLLAASLKTCCRSLRTLAYAMLLVIQSMRAHKRRAGR</sequence>
<dbReference type="GO" id="GO:0008270">
    <property type="term" value="F:zinc ion binding"/>
    <property type="evidence" value="ECO:0007669"/>
    <property type="project" value="UniProtKB-KW"/>
</dbReference>
<keyword evidence="4" id="KW-1185">Reference proteome</keyword>